<accession>A0AAD7SJS9</accession>
<gene>
    <name evidence="2" type="ORF">AAFF_G00343050</name>
</gene>
<evidence type="ECO:0000313" key="2">
    <source>
        <dbReference type="EMBL" id="KAJ8403955.1"/>
    </source>
</evidence>
<dbReference type="AlphaFoldDB" id="A0AAD7SJS9"/>
<feature type="compositionally biased region" description="Basic residues" evidence="1">
    <location>
        <begin position="309"/>
        <end position="318"/>
    </location>
</feature>
<sequence length="318" mass="35920">MLPMMELSGSFPQIIRTCCPTRRINSSFQYRYAGGRRARTPLDVAPASGTGPRHANSLSQYATLGPPGIVSPGPRHRPQTAMRWRRINKDVTGADLNAVDTMRGKCTRDWVLKTGRFETLHHLHWIKLRPRAERFGLTYIPEWLALAELVAKAMAAKTHGERLTQQFKSTFGFSFPNDPRVDGVLDHMVLMTTGLRSPLVCIGCRPLCPTGPPEAGKRCLAMTELSQQHPGRNLEEEPVWHSVSASSAISASSTVCVTRSRKTTSKKEKKRKTLRAHLEPPKWKYKEMKEKKKKEKKKAEKDKEEKESKKKKKKGGLR</sequence>
<reference evidence="2" key="1">
    <citation type="journal article" date="2023" name="Science">
        <title>Genome structures resolve the early diversification of teleost fishes.</title>
        <authorList>
            <person name="Parey E."/>
            <person name="Louis A."/>
            <person name="Montfort J."/>
            <person name="Bouchez O."/>
            <person name="Roques C."/>
            <person name="Iampietro C."/>
            <person name="Lluch J."/>
            <person name="Castinel A."/>
            <person name="Donnadieu C."/>
            <person name="Desvignes T."/>
            <person name="Floi Bucao C."/>
            <person name="Jouanno E."/>
            <person name="Wen M."/>
            <person name="Mejri S."/>
            <person name="Dirks R."/>
            <person name="Jansen H."/>
            <person name="Henkel C."/>
            <person name="Chen W.J."/>
            <person name="Zahm M."/>
            <person name="Cabau C."/>
            <person name="Klopp C."/>
            <person name="Thompson A.W."/>
            <person name="Robinson-Rechavi M."/>
            <person name="Braasch I."/>
            <person name="Lecointre G."/>
            <person name="Bobe J."/>
            <person name="Postlethwait J.H."/>
            <person name="Berthelot C."/>
            <person name="Roest Crollius H."/>
            <person name="Guiguen Y."/>
        </authorList>
    </citation>
    <scope>NUCLEOTIDE SEQUENCE</scope>
    <source>
        <strain evidence="2">NC1722</strain>
    </source>
</reference>
<feature type="region of interest" description="Disordered" evidence="1">
    <location>
        <begin position="254"/>
        <end position="318"/>
    </location>
</feature>
<proteinExistence type="predicted"/>
<evidence type="ECO:0000256" key="1">
    <source>
        <dbReference type="SAM" id="MobiDB-lite"/>
    </source>
</evidence>
<feature type="compositionally biased region" description="Basic and acidic residues" evidence="1">
    <location>
        <begin position="276"/>
        <end position="290"/>
    </location>
</feature>
<name>A0AAD7SJS9_9TELE</name>
<organism evidence="2 3">
    <name type="scientific">Aldrovandia affinis</name>
    <dbReference type="NCBI Taxonomy" id="143900"/>
    <lineage>
        <taxon>Eukaryota</taxon>
        <taxon>Metazoa</taxon>
        <taxon>Chordata</taxon>
        <taxon>Craniata</taxon>
        <taxon>Vertebrata</taxon>
        <taxon>Euteleostomi</taxon>
        <taxon>Actinopterygii</taxon>
        <taxon>Neopterygii</taxon>
        <taxon>Teleostei</taxon>
        <taxon>Notacanthiformes</taxon>
        <taxon>Halosauridae</taxon>
        <taxon>Aldrovandia</taxon>
    </lineage>
</organism>
<dbReference type="Proteomes" id="UP001221898">
    <property type="component" value="Unassembled WGS sequence"/>
</dbReference>
<dbReference type="EMBL" id="JAINUG010000055">
    <property type="protein sequence ID" value="KAJ8403955.1"/>
    <property type="molecule type" value="Genomic_DNA"/>
</dbReference>
<evidence type="ECO:0000313" key="3">
    <source>
        <dbReference type="Proteomes" id="UP001221898"/>
    </source>
</evidence>
<feature type="compositionally biased region" description="Basic residues" evidence="1">
    <location>
        <begin position="259"/>
        <end position="275"/>
    </location>
</feature>
<comment type="caution">
    <text evidence="2">The sequence shown here is derived from an EMBL/GenBank/DDBJ whole genome shotgun (WGS) entry which is preliminary data.</text>
</comment>
<keyword evidence="3" id="KW-1185">Reference proteome</keyword>
<feature type="compositionally biased region" description="Basic and acidic residues" evidence="1">
    <location>
        <begin position="297"/>
        <end position="308"/>
    </location>
</feature>
<protein>
    <submittedName>
        <fullName evidence="2">Uncharacterized protein</fullName>
    </submittedName>
</protein>